<evidence type="ECO:0000259" key="12">
    <source>
        <dbReference type="SMART" id="SM00322"/>
    </source>
</evidence>
<dbReference type="GO" id="GO:0048024">
    <property type="term" value="P:regulation of mRNA splicing, via spliceosome"/>
    <property type="evidence" value="ECO:0007669"/>
    <property type="project" value="TreeGrafter"/>
</dbReference>
<dbReference type="Gene3D" id="4.10.60.10">
    <property type="entry name" value="Zinc finger, CCHC-type"/>
    <property type="match status" value="1"/>
</dbReference>
<reference evidence="14 15" key="1">
    <citation type="submission" date="2011-07" db="EMBL/GenBank/DDBJ databases">
        <authorList>
            <person name="Coyne R."/>
            <person name="Brami D."/>
            <person name="Johnson J."/>
            <person name="Hostetler J."/>
            <person name="Hannick L."/>
            <person name="Clark T."/>
            <person name="Cassidy-Hanley D."/>
            <person name="Inman J."/>
        </authorList>
    </citation>
    <scope>NUCLEOTIDE SEQUENCE [LARGE SCALE GENOMIC DNA]</scope>
    <source>
        <strain evidence="14 15">G5</strain>
    </source>
</reference>
<evidence type="ECO:0000256" key="10">
    <source>
        <dbReference type="PROSITE-ProRule" id="PRU00117"/>
    </source>
</evidence>
<dbReference type="InterPro" id="IPR036875">
    <property type="entry name" value="Znf_CCHC_sf"/>
</dbReference>
<dbReference type="SMART" id="SM00343">
    <property type="entry name" value="ZnF_C2HC"/>
    <property type="match status" value="2"/>
</dbReference>
<evidence type="ECO:0000256" key="2">
    <source>
        <dbReference type="ARBA" id="ARBA00010382"/>
    </source>
</evidence>
<keyword evidence="14" id="KW-0808">Transferase</keyword>
<comment type="similarity">
    <text evidence="2 11">Belongs to the BBP/SF1 family.</text>
</comment>
<feature type="domain" description="K Homology" evidence="12">
    <location>
        <begin position="241"/>
        <end position="326"/>
    </location>
</feature>
<sequence length="415" mass="48629">MKQKKIYFLKKLSQKKITTIKKQKIQLKEDKTNYDQYNYKKEGYFFADQIQIDGETIFTIPFEDQMKDENDLPKRKSRWGDRPQIRQKIQNPVIFNPLQGLKTGYGLLALTHESNKINSYFQAPVQEPAPSRWGAEYEKTFHPPLLNYIPLQISDDDFEYLIRLYRLDEINNKQLYKTKNILDDEDCRSPSPEPIYNESGKRINTRDIVEYETIQKEKHNLIEECMKINPTFVPPHDYKHLKKTKKIYLPESHAEQLKQRIIGPKGATHKSLEQQTSCKISIKGKGSGNGSRRVDNDTNDKLHVFITAQTEEQLEKATKLIDEILRGEDKKNETPYNQIAIITDYLNQDFCPKCHQTGHRVWECTAKTTFDKIEIKCQICGDKGHVTIDCKLKKDNLQQQIQVLQQIKYIQTLAN</sequence>
<evidence type="ECO:0000256" key="8">
    <source>
        <dbReference type="ARBA" id="ARBA00023187"/>
    </source>
</evidence>
<dbReference type="Pfam" id="PF22675">
    <property type="entry name" value="KH-I_KHDC4-BBP"/>
    <property type="match status" value="1"/>
</dbReference>
<dbReference type="InParanoid" id="G0QN40"/>
<dbReference type="Proteomes" id="UP000008983">
    <property type="component" value="Unassembled WGS sequence"/>
</dbReference>
<dbReference type="GO" id="GO:0005681">
    <property type="term" value="C:spliceosomal complex"/>
    <property type="evidence" value="ECO:0007669"/>
    <property type="project" value="UniProtKB-KW"/>
</dbReference>
<dbReference type="GO" id="GO:0045131">
    <property type="term" value="F:pre-mRNA branch point binding"/>
    <property type="evidence" value="ECO:0007669"/>
    <property type="project" value="UniProtKB-UniRule"/>
</dbReference>
<dbReference type="RefSeq" id="XP_004037355.1">
    <property type="nucleotide sequence ID" value="XM_004037307.1"/>
</dbReference>
<dbReference type="STRING" id="857967.G0QN40"/>
<dbReference type="PROSITE" id="PS50084">
    <property type="entry name" value="KH_TYPE_1"/>
    <property type="match status" value="1"/>
</dbReference>
<keyword evidence="4 11" id="KW-0479">Metal-binding</keyword>
<dbReference type="InterPro" id="IPR004087">
    <property type="entry name" value="KH_dom"/>
</dbReference>
<evidence type="ECO:0000256" key="1">
    <source>
        <dbReference type="ARBA" id="ARBA00004123"/>
    </source>
</evidence>
<evidence type="ECO:0000256" key="3">
    <source>
        <dbReference type="ARBA" id="ARBA00022664"/>
    </source>
</evidence>
<evidence type="ECO:0000256" key="7">
    <source>
        <dbReference type="ARBA" id="ARBA00022884"/>
    </source>
</evidence>
<dbReference type="SMART" id="SM00322">
    <property type="entry name" value="KH"/>
    <property type="match status" value="1"/>
</dbReference>
<dbReference type="InterPro" id="IPR055256">
    <property type="entry name" value="KH_1_KHDC4/BBP-like"/>
</dbReference>
<gene>
    <name evidence="14" type="ORF">IMG5_055120</name>
</gene>
<dbReference type="GO" id="GO:0003729">
    <property type="term" value="F:mRNA binding"/>
    <property type="evidence" value="ECO:0007669"/>
    <property type="project" value="TreeGrafter"/>
</dbReference>
<comment type="function">
    <text evidence="11">Necessary for the splicing of pre-mRNA. Has a role in the recognition of the branch site (5'-UACUAAC-3'), the pyrimidine tract and the 3'-splice site at the 3'-end of introns.</text>
</comment>
<dbReference type="SUPFAM" id="SSF57756">
    <property type="entry name" value="Retrovirus zinc finger-like domains"/>
    <property type="match status" value="1"/>
</dbReference>
<evidence type="ECO:0000256" key="11">
    <source>
        <dbReference type="RuleBase" id="RU367126"/>
    </source>
</evidence>
<evidence type="ECO:0000256" key="4">
    <source>
        <dbReference type="ARBA" id="ARBA00022723"/>
    </source>
</evidence>
<dbReference type="InterPro" id="IPR036612">
    <property type="entry name" value="KH_dom_type_1_sf"/>
</dbReference>
<comment type="subcellular location">
    <subcellularLocation>
        <location evidence="1 11">Nucleus</location>
    </subcellularLocation>
</comment>
<protein>
    <recommendedName>
        <fullName evidence="11">Branchpoint-bridging protein</fullName>
    </recommendedName>
</protein>
<feature type="domain" description="CCHC-type" evidence="13">
    <location>
        <begin position="376"/>
        <end position="392"/>
    </location>
</feature>
<evidence type="ECO:0000313" key="14">
    <source>
        <dbReference type="EMBL" id="EGR33369.1"/>
    </source>
</evidence>
<dbReference type="OrthoDB" id="6777263at2759"/>
<keyword evidence="8 11" id="KW-0508">mRNA splicing</keyword>
<dbReference type="GO" id="GO:0016779">
    <property type="term" value="F:nucleotidyltransferase activity"/>
    <property type="evidence" value="ECO:0007669"/>
    <property type="project" value="UniProtKB-KW"/>
</dbReference>
<feature type="domain" description="CCHC-type" evidence="13">
    <location>
        <begin position="350"/>
        <end position="366"/>
    </location>
</feature>
<dbReference type="GO" id="GO:0008270">
    <property type="term" value="F:zinc ion binding"/>
    <property type="evidence" value="ECO:0007669"/>
    <property type="project" value="UniProtKB-UniRule"/>
</dbReference>
<dbReference type="Gene3D" id="6.10.140.1790">
    <property type="match status" value="1"/>
</dbReference>
<dbReference type="InterPro" id="IPR047086">
    <property type="entry name" value="SF1-HH_sf"/>
</dbReference>
<keyword evidence="15" id="KW-1185">Reference proteome</keyword>
<organism evidence="14 15">
    <name type="scientific">Ichthyophthirius multifiliis</name>
    <name type="common">White spot disease agent</name>
    <name type="synonym">Ich</name>
    <dbReference type="NCBI Taxonomy" id="5932"/>
    <lineage>
        <taxon>Eukaryota</taxon>
        <taxon>Sar</taxon>
        <taxon>Alveolata</taxon>
        <taxon>Ciliophora</taxon>
        <taxon>Intramacronucleata</taxon>
        <taxon>Oligohymenophorea</taxon>
        <taxon>Hymenostomatida</taxon>
        <taxon>Ophryoglenina</taxon>
        <taxon>Ichthyophthirius</taxon>
    </lineage>
</organism>
<dbReference type="eggNOG" id="KOG0119">
    <property type="taxonomic scope" value="Eukaryota"/>
</dbReference>
<dbReference type="Gene3D" id="3.30.1370.10">
    <property type="entry name" value="K Homology domain, type 1"/>
    <property type="match status" value="1"/>
</dbReference>
<dbReference type="InterPro" id="IPR032570">
    <property type="entry name" value="SF1-HH"/>
</dbReference>
<dbReference type="InterPro" id="IPR001878">
    <property type="entry name" value="Znf_CCHC"/>
</dbReference>
<dbReference type="InterPro" id="IPR045071">
    <property type="entry name" value="BBP-like"/>
</dbReference>
<dbReference type="AlphaFoldDB" id="G0QN40"/>
<proteinExistence type="inferred from homology"/>
<evidence type="ECO:0000256" key="9">
    <source>
        <dbReference type="ARBA" id="ARBA00023242"/>
    </source>
</evidence>
<evidence type="ECO:0000313" key="15">
    <source>
        <dbReference type="Proteomes" id="UP000008983"/>
    </source>
</evidence>
<keyword evidence="6 11" id="KW-0862">Zinc</keyword>
<dbReference type="EMBL" id="GL983462">
    <property type="protein sequence ID" value="EGR33369.1"/>
    <property type="molecule type" value="Genomic_DNA"/>
</dbReference>
<keyword evidence="9 11" id="KW-0539">Nucleus</keyword>
<dbReference type="PANTHER" id="PTHR11208">
    <property type="entry name" value="RNA-BINDING PROTEIN RELATED"/>
    <property type="match status" value="1"/>
</dbReference>
<dbReference type="SUPFAM" id="SSF54791">
    <property type="entry name" value="Eukaryotic type KH-domain (KH-domain type I)"/>
    <property type="match status" value="1"/>
</dbReference>
<evidence type="ECO:0000259" key="13">
    <source>
        <dbReference type="SMART" id="SM00343"/>
    </source>
</evidence>
<name>G0QN40_ICHMU</name>
<dbReference type="OMA" id="VMSQSYG"/>
<dbReference type="PANTHER" id="PTHR11208:SF45">
    <property type="entry name" value="SPLICING FACTOR 1"/>
    <property type="match status" value="1"/>
</dbReference>
<keyword evidence="7 10" id="KW-0694">RNA-binding</keyword>
<dbReference type="GO" id="GO:0000398">
    <property type="term" value="P:mRNA splicing, via spliceosome"/>
    <property type="evidence" value="ECO:0007669"/>
    <property type="project" value="UniProtKB-UniRule"/>
</dbReference>
<keyword evidence="5 11" id="KW-0863">Zinc-finger</keyword>
<keyword evidence="11" id="KW-0747">Spliceosome</keyword>
<evidence type="ECO:0000256" key="5">
    <source>
        <dbReference type="ARBA" id="ARBA00022771"/>
    </source>
</evidence>
<keyword evidence="14" id="KW-0548">Nucleotidyltransferase</keyword>
<evidence type="ECO:0000256" key="6">
    <source>
        <dbReference type="ARBA" id="ARBA00022833"/>
    </source>
</evidence>
<dbReference type="GeneID" id="14909545"/>
<accession>G0QN40</accession>
<dbReference type="Pfam" id="PF16275">
    <property type="entry name" value="SF1-HH"/>
    <property type="match status" value="1"/>
</dbReference>
<keyword evidence="3 11" id="KW-0507">mRNA processing</keyword>